<name>A0A2M8VR62_9BURK</name>
<dbReference type="InterPro" id="IPR017946">
    <property type="entry name" value="PLC-like_Pdiesterase_TIM-brl"/>
</dbReference>
<accession>A0A2M8VR62</accession>
<dbReference type="GO" id="GO:0006629">
    <property type="term" value="P:lipid metabolic process"/>
    <property type="evidence" value="ECO:0007669"/>
    <property type="project" value="InterPro"/>
</dbReference>
<sequence>MLKIIAHRGMWDHPAEKNTLASFERALKHGFGIETDFRDYGGQLVVSHDIPDQNAVSAKTFFELCDTFPVDVPHALNVKSDGLQKLLSAHLQDWSEKRYFLFDMAVPDMLGYLNMQLTTYVRVSEYESYHDYGGRASGVWLDAFKGDWYRDKGVELNLFSQNPIAIVSPELHGRDHHLDTWNWIKNINTPQNQLLLCTDLPLQAQEFFNE</sequence>
<dbReference type="EMBL" id="PGTX01000002">
    <property type="protein sequence ID" value="PJI79931.1"/>
    <property type="molecule type" value="Genomic_DNA"/>
</dbReference>
<comment type="caution">
    <text evidence="1">The sequence shown here is derived from an EMBL/GenBank/DDBJ whole genome shotgun (WGS) entry which is preliminary data.</text>
</comment>
<dbReference type="RefSeq" id="WP_100379274.1">
    <property type="nucleotide sequence ID" value="NZ_CBCSBW010000002.1"/>
</dbReference>
<evidence type="ECO:0008006" key="3">
    <source>
        <dbReference type="Google" id="ProtNLM"/>
    </source>
</evidence>
<evidence type="ECO:0000313" key="1">
    <source>
        <dbReference type="EMBL" id="PJI79931.1"/>
    </source>
</evidence>
<dbReference type="Gene3D" id="3.20.20.190">
    <property type="entry name" value="Phosphatidylinositol (PI) phosphodiesterase"/>
    <property type="match status" value="1"/>
</dbReference>
<keyword evidence="2" id="KW-1185">Reference proteome</keyword>
<dbReference type="SUPFAM" id="SSF51695">
    <property type="entry name" value="PLC-like phosphodiesterases"/>
    <property type="match status" value="1"/>
</dbReference>
<organism evidence="1 2">
    <name type="scientific">Polynucleobacter brandtiae</name>
    <dbReference type="NCBI Taxonomy" id="1938816"/>
    <lineage>
        <taxon>Bacteria</taxon>
        <taxon>Pseudomonadati</taxon>
        <taxon>Pseudomonadota</taxon>
        <taxon>Betaproteobacteria</taxon>
        <taxon>Burkholderiales</taxon>
        <taxon>Burkholderiaceae</taxon>
        <taxon>Polynucleobacter</taxon>
    </lineage>
</organism>
<evidence type="ECO:0000313" key="2">
    <source>
        <dbReference type="Proteomes" id="UP000229366"/>
    </source>
</evidence>
<protein>
    <recommendedName>
        <fullName evidence="3">Phosphodiesterase</fullName>
    </recommendedName>
</protein>
<proteinExistence type="predicted"/>
<dbReference type="Proteomes" id="UP000229366">
    <property type="component" value="Unassembled WGS sequence"/>
</dbReference>
<dbReference type="AlphaFoldDB" id="A0A2M8VR62"/>
<gene>
    <name evidence="1" type="ORF">B0G85_0914</name>
</gene>
<dbReference type="OrthoDB" id="9810159at2"/>
<reference evidence="1 2" key="1">
    <citation type="submission" date="2017-11" db="EMBL/GenBank/DDBJ databases">
        <title>Genomic Encyclopedia of Type Strains, Phase III (KMG-III): the genomes of soil and plant-associated and newly described type strains.</title>
        <authorList>
            <person name="Whitman W."/>
        </authorList>
    </citation>
    <scope>NUCLEOTIDE SEQUENCE [LARGE SCALE GENOMIC DNA]</scope>
    <source>
        <strain evidence="1 2">UB-Domo-W1</strain>
    </source>
</reference>
<dbReference type="GO" id="GO:0008081">
    <property type="term" value="F:phosphoric diester hydrolase activity"/>
    <property type="evidence" value="ECO:0007669"/>
    <property type="project" value="InterPro"/>
</dbReference>